<dbReference type="AlphaFoldDB" id="A0AAW9KLR3"/>
<sequence length="36" mass="3977">PHIGSYTDEALTNMIEISYENAKDFSTKGTCKNNIA</sequence>
<name>A0AAW9KLR3_CLOPF</name>
<protein>
    <submittedName>
        <fullName evidence="1">Lactate dehydrogenase</fullName>
    </submittedName>
</protein>
<gene>
    <name evidence="1" type="ORF">GNF83_21205</name>
</gene>
<evidence type="ECO:0000313" key="1">
    <source>
        <dbReference type="EMBL" id="MDZ7543634.1"/>
    </source>
</evidence>
<evidence type="ECO:0000313" key="2">
    <source>
        <dbReference type="Proteomes" id="UP001288944"/>
    </source>
</evidence>
<proteinExistence type="predicted"/>
<feature type="non-terminal residue" evidence="1">
    <location>
        <position position="1"/>
    </location>
</feature>
<dbReference type="EMBL" id="WNUR01001417">
    <property type="protein sequence ID" value="MDZ7543634.1"/>
    <property type="molecule type" value="Genomic_DNA"/>
</dbReference>
<reference evidence="1" key="1">
    <citation type="submission" date="2019-11" db="EMBL/GenBank/DDBJ databases">
        <title>Characterization of Clostridium perfringens isolates from swine manure treated agricultural soils.</title>
        <authorList>
            <person name="Wushke S.T."/>
        </authorList>
    </citation>
    <scope>NUCLEOTIDE SEQUENCE</scope>
    <source>
        <strain evidence="1">X62</strain>
    </source>
</reference>
<organism evidence="1 2">
    <name type="scientific">Clostridium perfringens</name>
    <dbReference type="NCBI Taxonomy" id="1502"/>
    <lineage>
        <taxon>Bacteria</taxon>
        <taxon>Bacillati</taxon>
        <taxon>Bacillota</taxon>
        <taxon>Clostridia</taxon>
        <taxon>Eubacteriales</taxon>
        <taxon>Clostridiaceae</taxon>
        <taxon>Clostridium</taxon>
    </lineage>
</organism>
<dbReference type="Proteomes" id="UP001288944">
    <property type="component" value="Unassembled WGS sequence"/>
</dbReference>
<accession>A0AAW9KLR3</accession>
<comment type="caution">
    <text evidence="1">The sequence shown here is derived from an EMBL/GenBank/DDBJ whole genome shotgun (WGS) entry which is preliminary data.</text>
</comment>